<reference evidence="2" key="1">
    <citation type="submission" date="2012-12" db="EMBL/GenBank/DDBJ databases">
        <title>pVCR1, a Vibrio harveyi plasmid specifically found in strains pathogenic for the European abalone, Haliotis tuberculata Linnaeus, 1758.</title>
        <authorList>
            <person name="Travers M.-A."/>
            <person name="Bidault-Toffin A."/>
            <person name="Barbou A."/>
            <person name="Schikorski D."/>
            <person name="Huchette S."/>
            <person name="Paillard C."/>
            <person name="Koken M."/>
        </authorList>
    </citation>
    <scope>NUCLEOTIDE SEQUENCE</scope>
    <source>
        <strain evidence="2">Lem07014</strain>
        <plasmid evidence="2">pVCR1</plasmid>
    </source>
</reference>
<evidence type="ECO:0000313" key="2">
    <source>
        <dbReference type="EMBL" id="AGW25575.1"/>
    </source>
</evidence>
<keyword evidence="1" id="KW-0614">Plasmid</keyword>
<geneLocation type="plasmid" evidence="1">
    <name>pVCR1</name>
</geneLocation>
<organism evidence="1">
    <name type="scientific">Vibrio harveyi</name>
    <name type="common">Beneckea harveyi</name>
    <dbReference type="NCBI Taxonomy" id="669"/>
    <lineage>
        <taxon>Bacteria</taxon>
        <taxon>Pseudomonadati</taxon>
        <taxon>Pseudomonadota</taxon>
        <taxon>Gammaproteobacteria</taxon>
        <taxon>Vibrionales</taxon>
        <taxon>Vibrionaceae</taxon>
        <taxon>Vibrio</taxon>
    </lineage>
</organism>
<accession>S5FNP6</accession>
<reference evidence="1" key="2">
    <citation type="journal article" date="2013" name="Aquaculture">
        <title>Development of TaqMan real-time PCR assays for monitoring Vibrio harveyi infection and a plasmid harbored by virulent strains in European abalone Haliotis tuberculata aquaculture.</title>
        <authorList>
            <person name="Schikorski D."/>
            <person name="Renault T."/>
            <person name="Paillard C."/>
            <person name="Bidault-Toffin A."/>
            <person name="Tourbiez D."/>
            <person name="Saulnier D."/>
        </authorList>
    </citation>
    <scope>NUCLEOTIDE SEQUENCE</scope>
    <source>
        <strain evidence="1">ORM4</strain>
        <plasmid evidence="1">pVCR1</plasmid>
    </source>
</reference>
<dbReference type="EMBL" id="KC329496">
    <property type="protein sequence ID" value="AGW25575.1"/>
    <property type="molecule type" value="Genomic_DNA"/>
</dbReference>
<proteinExistence type="predicted"/>
<protein>
    <submittedName>
        <fullName evidence="1">Uncharacterized protein</fullName>
    </submittedName>
</protein>
<dbReference type="AlphaFoldDB" id="S5FNP6"/>
<name>S5FNP6_VIBHA</name>
<evidence type="ECO:0000313" key="1">
    <source>
        <dbReference type="EMBL" id="AGQ45479.1"/>
    </source>
</evidence>
<dbReference type="EMBL" id="KC306506">
    <property type="protein sequence ID" value="AGQ45479.1"/>
    <property type="molecule type" value="Genomic_DNA"/>
</dbReference>
<dbReference type="RefSeq" id="WP_020846110.1">
    <property type="nucleotide sequence ID" value="NC_021808.1"/>
</dbReference>
<sequence length="191" mass="21834">MMKKTYENALKNLSTIQRHVDIILSSEWEYCQQNDESNDIYSSLRAINTLLSGIRSYVKVIDDEAQATLSQASHIISSVTYGDQPKSFFEEHFVKAFFGTLPDLIERIHGLDLQGVRNTKPEVKIQYSHGGYRVGAGRKKKEKTQQIRIPESLVSDISELKEIYSHLGSEDKERIIQRIQDLVQAVKDGNF</sequence>